<gene>
    <name evidence="3" type="ORF">BECKFM1743A_GA0114220_104772</name>
    <name evidence="4" type="ORF">BECKFM1743B_GA0114221_104962</name>
    <name evidence="2" type="ORF">BECKFM1743C_GA0114222_104642</name>
</gene>
<feature type="region of interest" description="Disordered" evidence="1">
    <location>
        <begin position="49"/>
        <end position="71"/>
    </location>
</feature>
<evidence type="ECO:0000313" key="2">
    <source>
        <dbReference type="EMBL" id="VFJ67726.1"/>
    </source>
</evidence>
<evidence type="ECO:0000313" key="3">
    <source>
        <dbReference type="EMBL" id="VFJ68598.1"/>
    </source>
</evidence>
<dbReference type="EMBL" id="CAADFL010000496">
    <property type="protein sequence ID" value="VFK17668.1"/>
    <property type="molecule type" value="Genomic_DNA"/>
</dbReference>
<proteinExistence type="predicted"/>
<accession>A0A450TJS7</accession>
<organism evidence="2">
    <name type="scientific">Candidatus Kentrum sp. FM</name>
    <dbReference type="NCBI Taxonomy" id="2126340"/>
    <lineage>
        <taxon>Bacteria</taxon>
        <taxon>Pseudomonadati</taxon>
        <taxon>Pseudomonadota</taxon>
        <taxon>Gammaproteobacteria</taxon>
        <taxon>Candidatus Kentrum</taxon>
    </lineage>
</organism>
<feature type="compositionally biased region" description="Basic and acidic residues" evidence="1">
    <location>
        <begin position="61"/>
        <end position="71"/>
    </location>
</feature>
<evidence type="ECO:0000256" key="1">
    <source>
        <dbReference type="SAM" id="MobiDB-lite"/>
    </source>
</evidence>
<dbReference type="EMBL" id="CAADEZ010000477">
    <property type="protein sequence ID" value="VFJ68598.1"/>
    <property type="molecule type" value="Genomic_DNA"/>
</dbReference>
<name>A0A450TJS7_9GAMM</name>
<reference evidence="2" key="1">
    <citation type="submission" date="2019-02" db="EMBL/GenBank/DDBJ databases">
        <authorList>
            <person name="Gruber-Vodicka R. H."/>
            <person name="Seah K. B. B."/>
        </authorList>
    </citation>
    <scope>NUCLEOTIDE SEQUENCE</scope>
    <source>
        <strain evidence="3">BECK_BZ163</strain>
        <strain evidence="4">BECK_BZ164</strain>
        <strain evidence="2">BECK_BZ165</strain>
    </source>
</reference>
<dbReference type="AlphaFoldDB" id="A0A450TJS7"/>
<evidence type="ECO:0000313" key="4">
    <source>
        <dbReference type="EMBL" id="VFK17668.1"/>
    </source>
</evidence>
<protein>
    <submittedName>
        <fullName evidence="2">Uncharacterized protein</fullName>
    </submittedName>
</protein>
<sequence length="97" mass="10479">MKDLPPQTGEELPGDLSKIALGLDGLANSLTKQGLSLDRISLTVFDSDNNRGAGCSLSKGKGSDDTGEGGKKSLHIYQIDSKEQFFRKIYEDDDDSK</sequence>
<dbReference type="EMBL" id="CAADFA010000464">
    <property type="protein sequence ID" value="VFJ67726.1"/>
    <property type="molecule type" value="Genomic_DNA"/>
</dbReference>